<reference evidence="3 4" key="1">
    <citation type="journal article" date="2014" name="Genome Biol. Evol.">
        <title>The secreted proteins of Achlya hypogyna and Thraustotheca clavata identify the ancestral oomycete secretome and reveal gene acquisitions by horizontal gene transfer.</title>
        <authorList>
            <person name="Misner I."/>
            <person name="Blouin N."/>
            <person name="Leonard G."/>
            <person name="Richards T.A."/>
            <person name="Lane C.E."/>
        </authorList>
    </citation>
    <scope>NUCLEOTIDE SEQUENCE [LARGE SCALE GENOMIC DNA]</scope>
    <source>
        <strain evidence="3 4">ATCC 48635</strain>
    </source>
</reference>
<comment type="caution">
    <text evidence="3">The sequence shown here is derived from an EMBL/GenBank/DDBJ whole genome shotgun (WGS) entry which is preliminary data.</text>
</comment>
<gene>
    <name evidence="3" type="ORF">ACHHYP_09310</name>
</gene>
<evidence type="ECO:0000256" key="2">
    <source>
        <dbReference type="SAM" id="MobiDB-lite"/>
    </source>
</evidence>
<feature type="compositionally biased region" description="Acidic residues" evidence="2">
    <location>
        <begin position="33"/>
        <end position="49"/>
    </location>
</feature>
<feature type="compositionally biased region" description="Basic residues" evidence="2">
    <location>
        <begin position="1"/>
        <end position="11"/>
    </location>
</feature>
<dbReference type="OrthoDB" id="20949at2759"/>
<dbReference type="Pfam" id="PF07890">
    <property type="entry name" value="Rrp15p"/>
    <property type="match status" value="1"/>
</dbReference>
<feature type="compositionally biased region" description="Acidic residues" evidence="2">
    <location>
        <begin position="56"/>
        <end position="88"/>
    </location>
</feature>
<feature type="region of interest" description="Disordered" evidence="2">
    <location>
        <begin position="1"/>
        <end position="97"/>
    </location>
</feature>
<dbReference type="Proteomes" id="UP000243579">
    <property type="component" value="Unassembled WGS sequence"/>
</dbReference>
<evidence type="ECO:0000313" key="3">
    <source>
        <dbReference type="EMBL" id="OQR87270.1"/>
    </source>
</evidence>
<dbReference type="PANTHER" id="PTHR13245:SF14">
    <property type="entry name" value="RRP15-LIKE PROTEIN"/>
    <property type="match status" value="1"/>
</dbReference>
<feature type="compositionally biased region" description="Low complexity" evidence="2">
    <location>
        <begin position="23"/>
        <end position="32"/>
    </location>
</feature>
<dbReference type="PANTHER" id="PTHR13245">
    <property type="entry name" value="RRP15-LIKE PROTEIN"/>
    <property type="match status" value="1"/>
</dbReference>
<dbReference type="GO" id="GO:0000470">
    <property type="term" value="P:maturation of LSU-rRNA"/>
    <property type="evidence" value="ECO:0007669"/>
    <property type="project" value="TreeGrafter"/>
</dbReference>
<comment type="similarity">
    <text evidence="1">Belongs to the RRP15 family.</text>
</comment>
<dbReference type="AlphaFoldDB" id="A0A1V9YNK0"/>
<dbReference type="InterPro" id="IPR012459">
    <property type="entry name" value="Rrp15"/>
</dbReference>
<evidence type="ECO:0000313" key="4">
    <source>
        <dbReference type="Proteomes" id="UP000243579"/>
    </source>
</evidence>
<dbReference type="GO" id="GO:0000460">
    <property type="term" value="P:maturation of 5.8S rRNA"/>
    <property type="evidence" value="ECO:0007669"/>
    <property type="project" value="TreeGrafter"/>
</dbReference>
<evidence type="ECO:0008006" key="5">
    <source>
        <dbReference type="Google" id="ProtNLM"/>
    </source>
</evidence>
<feature type="compositionally biased region" description="Basic residues" evidence="2">
    <location>
        <begin position="276"/>
        <end position="288"/>
    </location>
</feature>
<dbReference type="EMBL" id="JNBR01001453">
    <property type="protein sequence ID" value="OQR87270.1"/>
    <property type="molecule type" value="Genomic_DNA"/>
</dbReference>
<dbReference type="STRING" id="1202772.A0A1V9YNK0"/>
<sequence>MKLTMKAKHKPAAANVTLPTSKAPAVKAAEADASGESDGDDADENDEDAGSSGAENEGEADDGSDDDERESEDEPEDAEENDEDDDGEGAVGFADAMSKVLGQNVDSEKAPILAKRITAQMREISKDKKETTESKISAKAKRLRDEKDMVIPSAATMVQDKALRSIATKGVVALFNAIAKHQNANGGAAESKSKEIKSMDKDAFLGLLKQQVKKPVEAPAPAEASTWSVVQDDFMMGAKMKDWDKVDDEAEDADNWNVELDSDEDAPKKTKAAPAKGKKPAAKKQKTK</sequence>
<feature type="compositionally biased region" description="Acidic residues" evidence="2">
    <location>
        <begin position="246"/>
        <end position="264"/>
    </location>
</feature>
<accession>A0A1V9YNK0</accession>
<dbReference type="GO" id="GO:0030687">
    <property type="term" value="C:preribosome, large subunit precursor"/>
    <property type="evidence" value="ECO:0007669"/>
    <property type="project" value="TreeGrafter"/>
</dbReference>
<organism evidence="3 4">
    <name type="scientific">Achlya hypogyna</name>
    <name type="common">Oomycete</name>
    <name type="synonym">Protoachlya hypogyna</name>
    <dbReference type="NCBI Taxonomy" id="1202772"/>
    <lineage>
        <taxon>Eukaryota</taxon>
        <taxon>Sar</taxon>
        <taxon>Stramenopiles</taxon>
        <taxon>Oomycota</taxon>
        <taxon>Saprolegniomycetes</taxon>
        <taxon>Saprolegniales</taxon>
        <taxon>Achlyaceae</taxon>
        <taxon>Achlya</taxon>
    </lineage>
</organism>
<feature type="region of interest" description="Disordered" evidence="2">
    <location>
        <begin position="246"/>
        <end position="288"/>
    </location>
</feature>
<proteinExistence type="inferred from homology"/>
<name>A0A1V9YNK0_ACHHY</name>
<protein>
    <recommendedName>
        <fullName evidence="5">RRP15-like protein</fullName>
    </recommendedName>
</protein>
<keyword evidence="4" id="KW-1185">Reference proteome</keyword>
<evidence type="ECO:0000256" key="1">
    <source>
        <dbReference type="ARBA" id="ARBA00007462"/>
    </source>
</evidence>